<dbReference type="GO" id="GO:0008758">
    <property type="term" value="F:UDP-2,3-diacylglucosamine hydrolase activity"/>
    <property type="evidence" value="ECO:0007669"/>
    <property type="project" value="TreeGrafter"/>
</dbReference>
<keyword evidence="3" id="KW-0812">Transmembrane</keyword>
<evidence type="ECO:0000256" key="1">
    <source>
        <dbReference type="ARBA" id="ARBA00022723"/>
    </source>
</evidence>
<dbReference type="InterPro" id="IPR029052">
    <property type="entry name" value="Metallo-depent_PP-like"/>
</dbReference>
<keyword evidence="3" id="KW-0472">Membrane</keyword>
<keyword evidence="6" id="KW-1185">Reference proteome</keyword>
<evidence type="ECO:0000259" key="4">
    <source>
        <dbReference type="Pfam" id="PF00149"/>
    </source>
</evidence>
<dbReference type="InterPro" id="IPR004843">
    <property type="entry name" value="Calcineurin-like_PHP"/>
</dbReference>
<dbReference type="EC" id="3.1.-.-" evidence="5"/>
<sequence length="285" mass="32666">MTDVLITITGIIALIAAWVILYDSNRFVVRTYTVTDDRIKKSVRAVFLTDLHNKCYGKDNERLLEAIRGQHPDFILTAGDILTARPKETVEPALRFLRQLAEEYPVYYANGNHEHRMKLHPEIYGDMAERYETALKEMGIDRLINRKALLPEYGIAVYGSEIDERYYKRLKTTEMPSDYLCSVLGQASDSMYTILLAHNPDYFPQYAAWGADLTLSGHVHGGVVRVPFWGKGLIAPSWHPFPRYDGGIFRENASVMVLSRGLGMHTVHVRLFNPAELWVIEFKRE</sequence>
<gene>
    <name evidence="5" type="ORF">AMURIS_02994</name>
</gene>
<proteinExistence type="predicted"/>
<reference evidence="5 6" key="1">
    <citation type="submission" date="2018-01" db="EMBL/GenBank/DDBJ databases">
        <authorList>
            <person name="Gaut B.S."/>
            <person name="Morton B.R."/>
            <person name="Clegg M.T."/>
            <person name="Duvall M.R."/>
        </authorList>
    </citation>
    <scope>NUCLEOTIDE SEQUENCE [LARGE SCALE GENOMIC DNA]</scope>
    <source>
        <strain evidence="5">GP69</strain>
    </source>
</reference>
<keyword evidence="1" id="KW-0479">Metal-binding</keyword>
<accession>A0A2K4ZIF9</accession>
<dbReference type="GO" id="GO:0046872">
    <property type="term" value="F:metal ion binding"/>
    <property type="evidence" value="ECO:0007669"/>
    <property type="project" value="UniProtKB-KW"/>
</dbReference>
<dbReference type="AlphaFoldDB" id="A0A2K4ZIF9"/>
<dbReference type="PANTHER" id="PTHR31302">
    <property type="entry name" value="TRANSMEMBRANE PROTEIN WITH METALLOPHOSPHOESTERASE DOMAIN-RELATED"/>
    <property type="match status" value="1"/>
</dbReference>
<evidence type="ECO:0000313" key="5">
    <source>
        <dbReference type="EMBL" id="SOY30268.1"/>
    </source>
</evidence>
<dbReference type="Gene3D" id="3.60.21.10">
    <property type="match status" value="1"/>
</dbReference>
<evidence type="ECO:0000313" key="6">
    <source>
        <dbReference type="Proteomes" id="UP000236311"/>
    </source>
</evidence>
<dbReference type="PANTHER" id="PTHR31302:SF31">
    <property type="entry name" value="PHOSPHODIESTERASE YAEI"/>
    <property type="match status" value="1"/>
</dbReference>
<dbReference type="InterPro" id="IPR051158">
    <property type="entry name" value="Metallophosphoesterase_sf"/>
</dbReference>
<feature type="transmembrane region" description="Helical" evidence="3">
    <location>
        <begin position="6"/>
        <end position="22"/>
    </location>
</feature>
<protein>
    <submittedName>
        <fullName evidence="5">Putative metallophosphoesterase</fullName>
        <ecNumber evidence="5">3.1.-.-</ecNumber>
    </submittedName>
</protein>
<dbReference type="OrthoDB" id="9780884at2"/>
<dbReference type="GO" id="GO:0009245">
    <property type="term" value="P:lipid A biosynthetic process"/>
    <property type="evidence" value="ECO:0007669"/>
    <property type="project" value="TreeGrafter"/>
</dbReference>
<keyword evidence="3" id="KW-1133">Transmembrane helix</keyword>
<keyword evidence="2 5" id="KW-0378">Hydrolase</keyword>
<evidence type="ECO:0000256" key="3">
    <source>
        <dbReference type="SAM" id="Phobius"/>
    </source>
</evidence>
<evidence type="ECO:0000256" key="2">
    <source>
        <dbReference type="ARBA" id="ARBA00022801"/>
    </source>
</evidence>
<name>A0A2K4ZIF9_9FIRM</name>
<dbReference type="EMBL" id="OFSM01000015">
    <property type="protein sequence ID" value="SOY30268.1"/>
    <property type="molecule type" value="Genomic_DNA"/>
</dbReference>
<dbReference type="Pfam" id="PF00149">
    <property type="entry name" value="Metallophos"/>
    <property type="match status" value="1"/>
</dbReference>
<dbReference type="SUPFAM" id="SSF56300">
    <property type="entry name" value="Metallo-dependent phosphatases"/>
    <property type="match status" value="1"/>
</dbReference>
<feature type="domain" description="Calcineurin-like phosphoesterase" evidence="4">
    <location>
        <begin position="44"/>
        <end position="221"/>
    </location>
</feature>
<dbReference type="GO" id="GO:0016020">
    <property type="term" value="C:membrane"/>
    <property type="evidence" value="ECO:0007669"/>
    <property type="project" value="GOC"/>
</dbReference>
<dbReference type="Proteomes" id="UP000236311">
    <property type="component" value="Unassembled WGS sequence"/>
</dbReference>
<dbReference type="RefSeq" id="WP_103240331.1">
    <property type="nucleotide sequence ID" value="NZ_JANJZD010000015.1"/>
</dbReference>
<organism evidence="5 6">
    <name type="scientific">Acetatifactor muris</name>
    <dbReference type="NCBI Taxonomy" id="879566"/>
    <lineage>
        <taxon>Bacteria</taxon>
        <taxon>Bacillati</taxon>
        <taxon>Bacillota</taxon>
        <taxon>Clostridia</taxon>
        <taxon>Lachnospirales</taxon>
        <taxon>Lachnospiraceae</taxon>
        <taxon>Acetatifactor</taxon>
    </lineage>
</organism>